<accession>A0A3M0CXR0</accession>
<reference evidence="2 3" key="1">
    <citation type="submission" date="2018-10" db="EMBL/GenBank/DDBJ databases">
        <title>Genomic Encyclopedia of Archaeal and Bacterial Type Strains, Phase II (KMG-II): from individual species to whole genera.</title>
        <authorList>
            <person name="Goeker M."/>
        </authorList>
    </citation>
    <scope>NUCLEOTIDE SEQUENCE [LARGE SCALE GENOMIC DNA]</scope>
    <source>
        <strain evidence="2 3">DSM 25217</strain>
    </source>
</reference>
<organism evidence="2 3">
    <name type="scientific">Eilatimonas milleporae</name>
    <dbReference type="NCBI Taxonomy" id="911205"/>
    <lineage>
        <taxon>Bacteria</taxon>
        <taxon>Pseudomonadati</taxon>
        <taxon>Pseudomonadota</taxon>
        <taxon>Alphaproteobacteria</taxon>
        <taxon>Kordiimonadales</taxon>
        <taxon>Kordiimonadaceae</taxon>
        <taxon>Eilatimonas</taxon>
    </lineage>
</organism>
<sequence length="367" mass="39435">MQVDTVTEAPPTPHLNISASRQFSDWLAASGGSLAFSTYQAGKLFFLGTRPGGGLAVFERTLERCMGLAAHGRSLYVSTLYQIWRFENAMTPGQRQDGFDACYVPQMSWVTGDLDVHDMAVVPESDAPVFVNTLFGCLARVSAADSFRPVWQPPFLSRLAAEDRCHLNGLAVDGDGPAYVTAVSESDVADGWRDHRVDGGVVVDVRGNRVIARGLSMPHSPRLYRGRLYVLNSGTGAFGTIAPETGAFTPIAFCPGYARGLTFIGGHAVIGLSLPRDSGTFQGLPLEAALTQRKAAPRCGLIVVDLASGDIVHWVRIEGVVSELYDVTALPGVQNPSLVGFKSDEVRRVIRVGDWDKGEDTVPRAGL</sequence>
<name>A0A3M0CXR0_9PROT</name>
<dbReference type="RefSeq" id="WP_121937545.1">
    <property type="nucleotide sequence ID" value="NZ_REFR01000009.1"/>
</dbReference>
<dbReference type="NCBIfam" id="TIGR03032">
    <property type="entry name" value="TIGR03032 family protein"/>
    <property type="match status" value="1"/>
</dbReference>
<evidence type="ECO:0000313" key="3">
    <source>
        <dbReference type="Proteomes" id="UP000271227"/>
    </source>
</evidence>
<protein>
    <submittedName>
        <fullName evidence="2">Uncharacterized protein (TIGR03032 family)</fullName>
    </submittedName>
</protein>
<dbReference type="Proteomes" id="UP000271227">
    <property type="component" value="Unassembled WGS sequence"/>
</dbReference>
<dbReference type="EMBL" id="REFR01000009">
    <property type="protein sequence ID" value="RMB12366.1"/>
    <property type="molecule type" value="Genomic_DNA"/>
</dbReference>
<dbReference type="InParanoid" id="A0A3M0CXR0"/>
<dbReference type="SUPFAM" id="SSF63825">
    <property type="entry name" value="YWTD domain"/>
    <property type="match status" value="1"/>
</dbReference>
<dbReference type="AlphaFoldDB" id="A0A3M0CXR0"/>
<keyword evidence="3" id="KW-1185">Reference proteome</keyword>
<evidence type="ECO:0000259" key="1">
    <source>
        <dbReference type="Pfam" id="PF16261"/>
    </source>
</evidence>
<dbReference type="InterPro" id="IPR017481">
    <property type="entry name" value="CHP03032"/>
</dbReference>
<dbReference type="OrthoDB" id="238183at2"/>
<comment type="caution">
    <text evidence="2">The sequence shown here is derived from an EMBL/GenBank/DDBJ whole genome shotgun (WGS) entry which is preliminary data.</text>
</comment>
<dbReference type="Pfam" id="PF16261">
    <property type="entry name" value="DUF4915"/>
    <property type="match status" value="1"/>
</dbReference>
<evidence type="ECO:0000313" key="2">
    <source>
        <dbReference type="EMBL" id="RMB12366.1"/>
    </source>
</evidence>
<feature type="domain" description="Conserved hypothetical protein CHP03032" evidence="1">
    <location>
        <begin position="22"/>
        <end position="338"/>
    </location>
</feature>
<gene>
    <name evidence="2" type="ORF">BXY39_0862</name>
</gene>
<proteinExistence type="predicted"/>